<gene>
    <name evidence="2" type="ORF">CUN49_16785</name>
</gene>
<proteinExistence type="predicted"/>
<name>A0A2M8P9D9_9CHLR</name>
<feature type="transmembrane region" description="Helical" evidence="1">
    <location>
        <begin position="76"/>
        <end position="102"/>
    </location>
</feature>
<protein>
    <submittedName>
        <fullName evidence="2">Uncharacterized protein</fullName>
    </submittedName>
</protein>
<feature type="transmembrane region" description="Helical" evidence="1">
    <location>
        <begin position="17"/>
        <end position="36"/>
    </location>
</feature>
<sequence length="119" mass="12246">IQVVRGAEAGQGAHGGLALANALATAVESLVLWLWLRRKIGTLDDQAVLSMAGRALLAALGMSAGVWAVSQLLAQAAPLIVVIVCVPLGALLYQGLALLLGLSEARNVPLSILGRFKRG</sequence>
<dbReference type="EMBL" id="PGTM01000574">
    <property type="protein sequence ID" value="PJF34171.1"/>
    <property type="molecule type" value="Genomic_DNA"/>
</dbReference>
<evidence type="ECO:0000313" key="2">
    <source>
        <dbReference type="EMBL" id="PJF34171.1"/>
    </source>
</evidence>
<reference evidence="2 3" key="1">
    <citation type="submission" date="2017-11" db="EMBL/GenBank/DDBJ databases">
        <title>Evolution of Phototrophy in the Chloroflexi Phylum Driven by Horizontal Gene Transfer.</title>
        <authorList>
            <person name="Ward L.M."/>
            <person name="Hemp J."/>
            <person name="Shih P.M."/>
            <person name="Mcglynn S.E."/>
            <person name="Fischer W."/>
        </authorList>
    </citation>
    <scope>NUCLEOTIDE SEQUENCE [LARGE SCALE GENOMIC DNA]</scope>
    <source>
        <strain evidence="2">JP3_13</strain>
    </source>
</reference>
<keyword evidence="1" id="KW-0472">Membrane</keyword>
<evidence type="ECO:0000256" key="1">
    <source>
        <dbReference type="SAM" id="Phobius"/>
    </source>
</evidence>
<accession>A0A2M8P9D9</accession>
<evidence type="ECO:0000313" key="3">
    <source>
        <dbReference type="Proteomes" id="UP000229681"/>
    </source>
</evidence>
<keyword evidence="1" id="KW-0812">Transmembrane</keyword>
<feature type="non-terminal residue" evidence="2">
    <location>
        <position position="1"/>
    </location>
</feature>
<dbReference type="Proteomes" id="UP000229681">
    <property type="component" value="Unassembled WGS sequence"/>
</dbReference>
<dbReference type="AlphaFoldDB" id="A0A2M8P9D9"/>
<comment type="caution">
    <text evidence="2">The sequence shown here is derived from an EMBL/GenBank/DDBJ whole genome shotgun (WGS) entry which is preliminary data.</text>
</comment>
<feature type="transmembrane region" description="Helical" evidence="1">
    <location>
        <begin position="48"/>
        <end position="70"/>
    </location>
</feature>
<organism evidence="2 3">
    <name type="scientific">Candidatus Thermofonsia Clade 1 bacterium</name>
    <dbReference type="NCBI Taxonomy" id="2364210"/>
    <lineage>
        <taxon>Bacteria</taxon>
        <taxon>Bacillati</taxon>
        <taxon>Chloroflexota</taxon>
        <taxon>Candidatus Thermofontia</taxon>
        <taxon>Candidatus Thermofonsia Clade 1</taxon>
    </lineage>
</organism>
<keyword evidence="1" id="KW-1133">Transmembrane helix</keyword>